<keyword evidence="8 10" id="KW-0472">Membrane</keyword>
<dbReference type="GO" id="GO:0043065">
    <property type="term" value="P:positive regulation of apoptotic process"/>
    <property type="evidence" value="ECO:0007669"/>
    <property type="project" value="InterPro"/>
</dbReference>
<evidence type="ECO:0000256" key="2">
    <source>
        <dbReference type="ARBA" id="ARBA00004325"/>
    </source>
</evidence>
<keyword evidence="6 10" id="KW-1133">Transmembrane helix</keyword>
<reference evidence="11" key="1">
    <citation type="submission" date="2018-04" db="EMBL/GenBank/DDBJ databases">
        <title>Transcriptome of Schizaphis graminum biotype I.</title>
        <authorList>
            <person name="Scully E.D."/>
            <person name="Geib S.M."/>
            <person name="Palmer N.A."/>
            <person name="Koch K."/>
            <person name="Bradshaw J."/>
            <person name="Heng-Moss T."/>
            <person name="Sarath G."/>
        </authorList>
    </citation>
    <scope>NUCLEOTIDE SEQUENCE</scope>
</reference>
<keyword evidence="5" id="KW-0053">Apoptosis</keyword>
<evidence type="ECO:0000256" key="8">
    <source>
        <dbReference type="ARBA" id="ARBA00023136"/>
    </source>
</evidence>
<evidence type="ECO:0000313" key="11">
    <source>
        <dbReference type="EMBL" id="MBY20620.1"/>
    </source>
</evidence>
<dbReference type="Pfam" id="PF06553">
    <property type="entry name" value="BNIP3"/>
    <property type="match status" value="1"/>
</dbReference>
<evidence type="ECO:0000256" key="7">
    <source>
        <dbReference type="ARBA" id="ARBA00023128"/>
    </source>
</evidence>
<protein>
    <submittedName>
        <fullName evidence="11">BCL2/adenovirus E1B protein-interacting protein 3</fullName>
    </submittedName>
</protein>
<dbReference type="EMBL" id="GGMR01008001">
    <property type="protein sequence ID" value="MBY20620.1"/>
    <property type="molecule type" value="Transcribed_RNA"/>
</dbReference>
<dbReference type="GO" id="GO:0097345">
    <property type="term" value="P:mitochondrial outer membrane permeabilization"/>
    <property type="evidence" value="ECO:0007669"/>
    <property type="project" value="TreeGrafter"/>
</dbReference>
<sequence length="325" mass="36133">MVLCGGCACVPTPCCCVGVVVVAYPSYPTVHSAFVRRSLPYAVLPLLISRVRSSFRCLFSLVGHVKPTRSIVSWSLSLSSCPTFLTFFPTVRLRCCCTKPSAEKSSTAREHSVAYLRRFPFGVQQKVFFPIVIMSTTPKSLPEESLGESWVDITSCASPISFQSADRVTPVPFISSGEEYLRLLKEAQRESNSSSRVLSKESSIKGSPKSPPNSPNNELEDDLRGVYINYSNKGGELYNLDKSTDWIWDWSSRPDQAPPKNWKFIHPKKKTYSMRNAKVGKDSLFSKEVLYTLFLTNILSILLGAGVGAWLCKRGGIMMSRVTLE</sequence>
<comment type="subcellular location">
    <subcellularLocation>
        <location evidence="1">Membrane</location>
        <topology evidence="1">Single-pass membrane protein</topology>
    </subcellularLocation>
    <subcellularLocation>
        <location evidence="2">Mitochondrion membrane</location>
    </subcellularLocation>
</comment>
<evidence type="ECO:0000256" key="1">
    <source>
        <dbReference type="ARBA" id="ARBA00004167"/>
    </source>
</evidence>
<comment type="similarity">
    <text evidence="3">Belongs to the NIP3 family.</text>
</comment>
<name>A0A2S2NTT7_SCHGA</name>
<gene>
    <name evidence="11" type="primary">BNIP3</name>
    <name evidence="11" type="ORF">g.12634</name>
</gene>
<accession>A0A2S2NTT7</accession>
<keyword evidence="4 10" id="KW-0812">Transmembrane</keyword>
<organism evidence="11">
    <name type="scientific">Schizaphis graminum</name>
    <name type="common">Green bug aphid</name>
    <dbReference type="NCBI Taxonomy" id="13262"/>
    <lineage>
        <taxon>Eukaryota</taxon>
        <taxon>Metazoa</taxon>
        <taxon>Ecdysozoa</taxon>
        <taxon>Arthropoda</taxon>
        <taxon>Hexapoda</taxon>
        <taxon>Insecta</taxon>
        <taxon>Pterygota</taxon>
        <taxon>Neoptera</taxon>
        <taxon>Paraneoptera</taxon>
        <taxon>Hemiptera</taxon>
        <taxon>Sternorrhyncha</taxon>
        <taxon>Aphidomorpha</taxon>
        <taxon>Aphidoidea</taxon>
        <taxon>Aphididae</taxon>
        <taxon>Aphidini</taxon>
        <taxon>Schizaphis</taxon>
    </lineage>
</organism>
<evidence type="ECO:0000256" key="3">
    <source>
        <dbReference type="ARBA" id="ARBA00007710"/>
    </source>
</evidence>
<dbReference type="GO" id="GO:0042802">
    <property type="term" value="F:identical protein binding"/>
    <property type="evidence" value="ECO:0007669"/>
    <property type="project" value="UniProtKB-ARBA"/>
</dbReference>
<proteinExistence type="inferred from homology"/>
<evidence type="ECO:0000256" key="5">
    <source>
        <dbReference type="ARBA" id="ARBA00022703"/>
    </source>
</evidence>
<dbReference type="PANTHER" id="PTHR15186:SF5">
    <property type="entry name" value="BNIP3, ISOFORM A"/>
    <property type="match status" value="1"/>
</dbReference>
<evidence type="ECO:0000256" key="6">
    <source>
        <dbReference type="ARBA" id="ARBA00022989"/>
    </source>
</evidence>
<dbReference type="GO" id="GO:0005634">
    <property type="term" value="C:nucleus"/>
    <property type="evidence" value="ECO:0007669"/>
    <property type="project" value="TreeGrafter"/>
</dbReference>
<feature type="transmembrane region" description="Helical" evidence="10">
    <location>
        <begin position="289"/>
        <end position="311"/>
    </location>
</feature>
<feature type="region of interest" description="Disordered" evidence="9">
    <location>
        <begin position="192"/>
        <end position="219"/>
    </location>
</feature>
<evidence type="ECO:0000256" key="10">
    <source>
        <dbReference type="SAM" id="Phobius"/>
    </source>
</evidence>
<dbReference type="PANTHER" id="PTHR15186">
    <property type="entry name" value="RE48077P"/>
    <property type="match status" value="1"/>
</dbReference>
<dbReference type="GO" id="GO:0005741">
    <property type="term" value="C:mitochondrial outer membrane"/>
    <property type="evidence" value="ECO:0007669"/>
    <property type="project" value="TreeGrafter"/>
</dbReference>
<evidence type="ECO:0000256" key="4">
    <source>
        <dbReference type="ARBA" id="ARBA00022692"/>
    </source>
</evidence>
<evidence type="ECO:0000256" key="9">
    <source>
        <dbReference type="SAM" id="MobiDB-lite"/>
    </source>
</evidence>
<dbReference type="AlphaFoldDB" id="A0A2S2NTT7"/>
<keyword evidence="7" id="KW-0496">Mitochondrion</keyword>
<dbReference type="InterPro" id="IPR010548">
    <property type="entry name" value="BNIP3"/>
</dbReference>